<keyword evidence="2" id="KW-1185">Reference proteome</keyword>
<sequence>MSAQRRSEIVKPGNVNVRNVSRRDNGTFFAVGGIGRSAVGSPTSKRLLLRIGTKPWIDEAGSSAEIQTEPLPSPAI</sequence>
<dbReference type="Proteomes" id="UP000198755">
    <property type="component" value="Unassembled WGS sequence"/>
</dbReference>
<proteinExistence type="predicted"/>
<evidence type="ECO:0000313" key="1">
    <source>
        <dbReference type="EMBL" id="SFK22365.1"/>
    </source>
</evidence>
<evidence type="ECO:0000313" key="2">
    <source>
        <dbReference type="Proteomes" id="UP000198755"/>
    </source>
</evidence>
<name>A0A1I3XS49_9HYPH</name>
<dbReference type="AlphaFoldDB" id="A0A1I3XS49"/>
<gene>
    <name evidence="1" type="ORF">SAMN05444581_10449</name>
</gene>
<organism evidence="1 2">
    <name type="scientific">Methylocapsa palsarum</name>
    <dbReference type="NCBI Taxonomy" id="1612308"/>
    <lineage>
        <taxon>Bacteria</taxon>
        <taxon>Pseudomonadati</taxon>
        <taxon>Pseudomonadota</taxon>
        <taxon>Alphaproteobacteria</taxon>
        <taxon>Hyphomicrobiales</taxon>
        <taxon>Beijerinckiaceae</taxon>
        <taxon>Methylocapsa</taxon>
    </lineage>
</organism>
<reference evidence="1 2" key="1">
    <citation type="submission" date="2016-10" db="EMBL/GenBank/DDBJ databases">
        <authorList>
            <person name="de Groot N.N."/>
        </authorList>
    </citation>
    <scope>NUCLEOTIDE SEQUENCE [LARGE SCALE GENOMIC DNA]</scope>
    <source>
        <strain evidence="1 2">NE2</strain>
    </source>
</reference>
<dbReference type="EMBL" id="FOSN01000004">
    <property type="protein sequence ID" value="SFK22365.1"/>
    <property type="molecule type" value="Genomic_DNA"/>
</dbReference>
<protein>
    <submittedName>
        <fullName evidence="1">Uncharacterized protein</fullName>
    </submittedName>
</protein>
<accession>A0A1I3XS49</accession>